<sequence>MKCDSIEPAVDGNLSRARSDFARGEDLRLKRTGFDPGDPVGPKAPPARGPGARRTRAAPRAPATPGARPLSAGATTPPRP</sequence>
<organism evidence="2">
    <name type="scientific">Burkholderia pseudomallei 1710a</name>
    <dbReference type="NCBI Taxonomy" id="320371"/>
    <lineage>
        <taxon>Bacteria</taxon>
        <taxon>Pseudomonadati</taxon>
        <taxon>Pseudomonadota</taxon>
        <taxon>Betaproteobacteria</taxon>
        <taxon>Burkholderiales</taxon>
        <taxon>Burkholderiaceae</taxon>
        <taxon>Burkholderia</taxon>
        <taxon>pseudomallei group</taxon>
    </lineage>
</organism>
<name>A0A0E1W158_BURPE</name>
<dbReference type="HOGENOM" id="CLU_2582953_0_0_4"/>
<evidence type="ECO:0000313" key="2">
    <source>
        <dbReference type="EMBL" id="EET06940.1"/>
    </source>
</evidence>
<proteinExistence type="predicted"/>
<dbReference type="EMBL" id="CM000832">
    <property type="protein sequence ID" value="EET06940.1"/>
    <property type="molecule type" value="Genomic_DNA"/>
</dbReference>
<feature type="compositionally biased region" description="Basic and acidic residues" evidence="1">
    <location>
        <begin position="17"/>
        <end position="33"/>
    </location>
</feature>
<accession>A0A0E1W158</accession>
<feature type="compositionally biased region" description="Low complexity" evidence="1">
    <location>
        <begin position="58"/>
        <end position="69"/>
    </location>
</feature>
<feature type="region of interest" description="Disordered" evidence="1">
    <location>
        <begin position="1"/>
        <end position="80"/>
    </location>
</feature>
<gene>
    <name evidence="2" type="ORF">BURPS1710A_3085</name>
</gene>
<protein>
    <submittedName>
        <fullName evidence="2">Uncharacterized protein</fullName>
    </submittedName>
</protein>
<evidence type="ECO:0000256" key="1">
    <source>
        <dbReference type="SAM" id="MobiDB-lite"/>
    </source>
</evidence>
<dbReference type="GeneID" id="93064677"/>
<dbReference type="RefSeq" id="WP_004527334.1">
    <property type="nucleotide sequence ID" value="NZ_CM000832.1"/>
</dbReference>
<dbReference type="AlphaFoldDB" id="A0A0E1W158"/>
<reference evidence="2" key="1">
    <citation type="submission" date="2009-05" db="EMBL/GenBank/DDBJ databases">
        <authorList>
            <person name="Harkins D.M."/>
            <person name="DeShazer D."/>
            <person name="Woods D.E."/>
            <person name="Brinkac L.M."/>
            <person name="Brown K.A."/>
            <person name="Hung G.C."/>
            <person name="Tuanyok A."/>
            <person name="Zhang B."/>
            <person name="Nierman W.C."/>
        </authorList>
    </citation>
    <scope>NUCLEOTIDE SEQUENCE [LARGE SCALE GENOMIC DNA]</scope>
    <source>
        <strain evidence="2">1710a</strain>
    </source>
</reference>
<dbReference type="Proteomes" id="UP000001812">
    <property type="component" value="Chromosome I"/>
</dbReference>